<proteinExistence type="inferred from homology"/>
<keyword evidence="12" id="KW-1185">Reference proteome</keyword>
<evidence type="ECO:0000256" key="4">
    <source>
        <dbReference type="ARBA" id="ARBA00022722"/>
    </source>
</evidence>
<dbReference type="GO" id="GO:0042781">
    <property type="term" value="F:3'-tRNA processing endoribonuclease activity"/>
    <property type="evidence" value="ECO:0007669"/>
    <property type="project" value="UniProtKB-UniRule"/>
</dbReference>
<dbReference type="EC" id="3.1.26.11" evidence="2 10"/>
<dbReference type="NCBIfam" id="TIGR02651">
    <property type="entry name" value="RNase_Z"/>
    <property type="match status" value="1"/>
</dbReference>
<dbReference type="InterPro" id="IPR013471">
    <property type="entry name" value="RNase_Z/BN"/>
</dbReference>
<feature type="binding site" evidence="10">
    <location>
        <position position="65"/>
    </location>
    <ligand>
        <name>Zn(2+)</name>
        <dbReference type="ChEBI" id="CHEBI:29105"/>
        <label>1</label>
        <note>catalytic</note>
    </ligand>
</feature>
<evidence type="ECO:0000256" key="7">
    <source>
        <dbReference type="ARBA" id="ARBA00022801"/>
    </source>
</evidence>
<comment type="catalytic activity">
    <reaction evidence="10">
        <text>Endonucleolytic cleavage of RNA, removing extra 3' nucleotides from tRNA precursor, generating 3' termini of tRNAs. A 3'-hydroxy group is left at the tRNA terminus and a 5'-phosphoryl group is left at the trailer molecule.</text>
        <dbReference type="EC" id="3.1.26.11"/>
    </reaction>
</comment>
<dbReference type="SUPFAM" id="SSF56281">
    <property type="entry name" value="Metallo-hydrolase/oxidoreductase"/>
    <property type="match status" value="1"/>
</dbReference>
<dbReference type="GO" id="GO:0008270">
    <property type="term" value="F:zinc ion binding"/>
    <property type="evidence" value="ECO:0007669"/>
    <property type="project" value="UniProtKB-UniRule"/>
</dbReference>
<comment type="caution">
    <text evidence="11">The sequence shown here is derived from an EMBL/GenBank/DDBJ whole genome shotgun (WGS) entry which is preliminary data.</text>
</comment>
<evidence type="ECO:0000313" key="11">
    <source>
        <dbReference type="EMBL" id="RXJ04619.1"/>
    </source>
</evidence>
<reference evidence="11 12" key="1">
    <citation type="journal article" date="2019" name="Int. J. Syst. Evol. Microbiol.">
        <title>Anaerobacillus alkaliphilus sp. nov., a novel alkaliphilic and moderately halophilic bacterium.</title>
        <authorList>
            <person name="Borsodi A.K."/>
            <person name="Aszalos J.M."/>
            <person name="Bihari P."/>
            <person name="Nagy I."/>
            <person name="Schumann P."/>
            <person name="Sproer C."/>
            <person name="Kovacs A.L."/>
            <person name="Boka K."/>
            <person name="Dobosy P."/>
            <person name="Ovari M."/>
            <person name="Szili-Kovacs T."/>
            <person name="Toth E."/>
        </authorList>
    </citation>
    <scope>NUCLEOTIDE SEQUENCE [LARGE SCALE GENOMIC DNA]</scope>
    <source>
        <strain evidence="11 12">B16-10</strain>
    </source>
</reference>
<evidence type="ECO:0000313" key="12">
    <source>
        <dbReference type="Proteomes" id="UP000290649"/>
    </source>
</evidence>
<evidence type="ECO:0000256" key="8">
    <source>
        <dbReference type="ARBA" id="ARBA00022833"/>
    </source>
</evidence>
<organism evidence="11 12">
    <name type="scientific">Anaerobacillus alkaliphilus</name>
    <dbReference type="NCBI Taxonomy" id="1548597"/>
    <lineage>
        <taxon>Bacteria</taxon>
        <taxon>Bacillati</taxon>
        <taxon>Bacillota</taxon>
        <taxon>Bacilli</taxon>
        <taxon>Bacillales</taxon>
        <taxon>Bacillaceae</taxon>
        <taxon>Anaerobacillus</taxon>
    </lineage>
</organism>
<dbReference type="RefSeq" id="WP_129076990.1">
    <property type="nucleotide sequence ID" value="NZ_QOUX01000001.1"/>
</dbReference>
<keyword evidence="7 10" id="KW-0378">Hydrolase</keyword>
<feature type="binding site" evidence="10">
    <location>
        <position position="68"/>
    </location>
    <ligand>
        <name>Zn(2+)</name>
        <dbReference type="ChEBI" id="CHEBI:29105"/>
        <label>2</label>
        <note>catalytic</note>
    </ligand>
</feature>
<dbReference type="PANTHER" id="PTHR46018">
    <property type="entry name" value="ZINC PHOSPHODIESTERASE ELAC PROTEIN 1"/>
    <property type="match status" value="1"/>
</dbReference>
<dbReference type="NCBIfam" id="NF000801">
    <property type="entry name" value="PRK00055.1-3"/>
    <property type="match status" value="1"/>
</dbReference>
<feature type="binding site" evidence="10">
    <location>
        <position position="140"/>
    </location>
    <ligand>
        <name>Zn(2+)</name>
        <dbReference type="ChEBI" id="CHEBI:29105"/>
        <label>1</label>
        <note>catalytic</note>
    </ligand>
</feature>
<comment type="similarity">
    <text evidence="10">Belongs to the RNase Z family.</text>
</comment>
<feature type="binding site" evidence="10">
    <location>
        <position position="67"/>
    </location>
    <ligand>
        <name>Zn(2+)</name>
        <dbReference type="ChEBI" id="CHEBI:29105"/>
        <label>2</label>
        <note>catalytic</note>
    </ligand>
</feature>
<dbReference type="FunFam" id="3.60.15.10:FF:000002">
    <property type="entry name" value="Ribonuclease Z"/>
    <property type="match status" value="1"/>
</dbReference>
<dbReference type="Proteomes" id="UP000290649">
    <property type="component" value="Unassembled WGS sequence"/>
</dbReference>
<dbReference type="CDD" id="cd07717">
    <property type="entry name" value="RNaseZ_ZiPD-like_MBL-fold"/>
    <property type="match status" value="1"/>
</dbReference>
<dbReference type="InterPro" id="IPR036866">
    <property type="entry name" value="RibonucZ/Hydroxyglut_hydro"/>
</dbReference>
<dbReference type="AlphaFoldDB" id="A0A4Q0VYI4"/>
<evidence type="ECO:0000256" key="10">
    <source>
        <dbReference type="HAMAP-Rule" id="MF_01818"/>
    </source>
</evidence>
<keyword evidence="3 10" id="KW-0819">tRNA processing</keyword>
<feature type="binding site" evidence="10">
    <location>
        <position position="211"/>
    </location>
    <ligand>
        <name>Zn(2+)</name>
        <dbReference type="ChEBI" id="CHEBI:29105"/>
        <label>2</label>
        <note>catalytic</note>
    </ligand>
</feature>
<feature type="binding site" evidence="10">
    <location>
        <position position="269"/>
    </location>
    <ligand>
        <name>Zn(2+)</name>
        <dbReference type="ChEBI" id="CHEBI:29105"/>
        <label>2</label>
        <note>catalytic</note>
    </ligand>
</feature>
<feature type="active site" description="Proton acceptor" evidence="10">
    <location>
        <position position="67"/>
    </location>
</feature>
<keyword evidence="4 10" id="KW-0540">Nuclease</keyword>
<feature type="binding site" evidence="10">
    <location>
        <position position="63"/>
    </location>
    <ligand>
        <name>Zn(2+)</name>
        <dbReference type="ChEBI" id="CHEBI:29105"/>
        <label>1</label>
        <note>catalytic</note>
    </ligand>
</feature>
<keyword evidence="6 10" id="KW-0255">Endonuclease</keyword>
<evidence type="ECO:0000256" key="6">
    <source>
        <dbReference type="ARBA" id="ARBA00022759"/>
    </source>
</evidence>
<sequence length="312" mass="34770">MKLQFLGTCAGIPSKQRNVSSLIVQMLQYEDECWMIDCGEGTQQQLLHSSLTLHKISKIFITHLHGDHIYGLPGVLGSRSFQGATSKLQIFGPKGIKEFIEKTLSISNTYVRYPLEIYEIEEGTICKTDTFTFKAIQLEHGIPSFGYRIIEKDIPGELYVDELKKLGILPGPIYKRLKCGETVRLDNGLELTGTDFLGPTKRGKIIAVGGDTRACENQKKLALDADILIHEATFLHKDVQLAFEHYHSTAYEAAKLAVESGAKALFLNHISSRYSKGVEELLEEATAIFTPTFIPNDLETYLVKQNGDVSSL</sequence>
<accession>A0A4Q0VYI4</accession>
<dbReference type="HAMAP" id="MF_01818">
    <property type="entry name" value="RNase_Z_BN"/>
    <property type="match status" value="1"/>
</dbReference>
<feature type="binding site" evidence="10">
    <location>
        <position position="211"/>
    </location>
    <ligand>
        <name>Zn(2+)</name>
        <dbReference type="ChEBI" id="CHEBI:29105"/>
        <label>1</label>
        <note>catalytic</note>
    </ligand>
</feature>
<dbReference type="PANTHER" id="PTHR46018:SF2">
    <property type="entry name" value="ZINC PHOSPHODIESTERASE ELAC PROTEIN 1"/>
    <property type="match status" value="1"/>
</dbReference>
<comment type="function">
    <text evidence="9 10">Zinc phosphodiesterase, which displays some tRNA 3'-processing endonuclease activity. Probably involved in tRNA maturation, by removing a 3'-trailer from precursor tRNA.</text>
</comment>
<evidence type="ECO:0000256" key="1">
    <source>
        <dbReference type="ARBA" id="ARBA00011738"/>
    </source>
</evidence>
<comment type="subunit">
    <text evidence="1 10">Homodimer.</text>
</comment>
<evidence type="ECO:0000256" key="2">
    <source>
        <dbReference type="ARBA" id="ARBA00012477"/>
    </source>
</evidence>
<dbReference type="OrthoDB" id="9800940at2"/>
<protein>
    <recommendedName>
        <fullName evidence="2 10">Ribonuclease Z</fullName>
        <shortName evidence="10">RNase Z</shortName>
        <ecNumber evidence="2 10">3.1.26.11</ecNumber>
    </recommendedName>
    <alternativeName>
        <fullName evidence="10">tRNA 3 endonuclease</fullName>
    </alternativeName>
    <alternativeName>
        <fullName evidence="10">tRNase Z</fullName>
    </alternativeName>
</protein>
<dbReference type="Gene3D" id="3.60.15.10">
    <property type="entry name" value="Ribonuclease Z/Hydroxyacylglutathione hydrolase-like"/>
    <property type="match status" value="1"/>
</dbReference>
<evidence type="ECO:0000256" key="3">
    <source>
        <dbReference type="ARBA" id="ARBA00022694"/>
    </source>
</evidence>
<dbReference type="Pfam" id="PF23023">
    <property type="entry name" value="Anti-Pycsar_Apyc1"/>
    <property type="match status" value="1"/>
</dbReference>
<evidence type="ECO:0000256" key="9">
    <source>
        <dbReference type="ARBA" id="ARBA00057812"/>
    </source>
</evidence>
<gene>
    <name evidence="10 11" type="primary">rnz</name>
    <name evidence="11" type="ORF">DS745_00995</name>
</gene>
<name>A0A4Q0VYI4_9BACI</name>
<dbReference type="EMBL" id="QOUX01000001">
    <property type="protein sequence ID" value="RXJ04619.1"/>
    <property type="molecule type" value="Genomic_DNA"/>
</dbReference>
<comment type="cofactor">
    <cofactor evidence="10">
        <name>Zn(2+)</name>
        <dbReference type="ChEBI" id="CHEBI:29105"/>
    </cofactor>
    <text evidence="10">Binds 2 Zn(2+) ions.</text>
</comment>
<keyword evidence="8 10" id="KW-0862">Zinc</keyword>
<evidence type="ECO:0000256" key="5">
    <source>
        <dbReference type="ARBA" id="ARBA00022723"/>
    </source>
</evidence>
<keyword evidence="5 10" id="KW-0479">Metal-binding</keyword>
<dbReference type="GO" id="GO:0042802">
    <property type="term" value="F:identical protein binding"/>
    <property type="evidence" value="ECO:0007669"/>
    <property type="project" value="UniProtKB-ARBA"/>
</dbReference>